<protein>
    <submittedName>
        <fullName evidence="1">Uncharacterized protein</fullName>
    </submittedName>
</protein>
<dbReference type="HOGENOM" id="CLU_1821363_0_0_3"/>
<sequence length="141" mass="16129">MTNPQPVDTNTRLTNIDSHLQQLDDEFETAKQLLISAASYAELANNRIDRLSERQDITQRQLNGLSVTVQVMGEKVDNFIVKVDEQFDRLSYKIDDFVDTGKARNAVVNNVVLELRDSQQSTNAAIERLERILEQLLRPKD</sequence>
<organism evidence="1 2">
    <name type="scientific">Anabaena cylindrica (strain ATCC 27899 / PCC 7122)</name>
    <dbReference type="NCBI Taxonomy" id="272123"/>
    <lineage>
        <taxon>Bacteria</taxon>
        <taxon>Bacillati</taxon>
        <taxon>Cyanobacteriota</taxon>
        <taxon>Cyanophyceae</taxon>
        <taxon>Nostocales</taxon>
        <taxon>Nostocaceae</taxon>
        <taxon>Anabaena</taxon>
    </lineage>
</organism>
<keyword evidence="2" id="KW-1185">Reference proteome</keyword>
<gene>
    <name evidence="1" type="ordered locus">Anacy_0834</name>
</gene>
<dbReference type="STRING" id="272123.Anacy_0834"/>
<reference evidence="2" key="1">
    <citation type="journal article" date="2013" name="Proc. Natl. Acad. Sci. U.S.A.">
        <title>Improving the coverage of the cyanobacterial phylum using diversity-driven genome sequencing.</title>
        <authorList>
            <person name="Shih P.M."/>
            <person name="Wu D."/>
            <person name="Latifi A."/>
            <person name="Axen S.D."/>
            <person name="Fewer D.P."/>
            <person name="Talla E."/>
            <person name="Calteau A."/>
            <person name="Cai F."/>
            <person name="Tandeau de Marsac N."/>
            <person name="Rippka R."/>
            <person name="Herdman M."/>
            <person name="Sivonen K."/>
            <person name="Coursin T."/>
            <person name="Laurent T."/>
            <person name="Goodwin L."/>
            <person name="Nolan M."/>
            <person name="Davenport K.W."/>
            <person name="Han C.S."/>
            <person name="Rubin E.M."/>
            <person name="Eisen J.A."/>
            <person name="Woyke T."/>
            <person name="Gugger M."/>
            <person name="Kerfeld C.A."/>
        </authorList>
    </citation>
    <scope>NUCLEOTIDE SEQUENCE [LARGE SCALE GENOMIC DNA]</scope>
    <source>
        <strain evidence="2">ATCC 27899 / PCC 7122</strain>
    </source>
</reference>
<dbReference type="Proteomes" id="UP000010474">
    <property type="component" value="Chromosome"/>
</dbReference>
<dbReference type="AlphaFoldDB" id="K9ZB34"/>
<dbReference type="KEGG" id="acy:Anacy_0834"/>
<proteinExistence type="predicted"/>
<dbReference type="RefSeq" id="WP_015213066.1">
    <property type="nucleotide sequence ID" value="NC_019771.1"/>
</dbReference>
<name>K9ZB34_ANACC</name>
<evidence type="ECO:0000313" key="1">
    <source>
        <dbReference type="EMBL" id="AFZ56413.1"/>
    </source>
</evidence>
<dbReference type="PATRIC" id="fig|272123.3.peg.913"/>
<accession>K9ZB34</accession>
<evidence type="ECO:0000313" key="2">
    <source>
        <dbReference type="Proteomes" id="UP000010474"/>
    </source>
</evidence>
<dbReference type="OrthoDB" id="490823at2"/>
<dbReference type="EMBL" id="CP003659">
    <property type="protein sequence ID" value="AFZ56413.1"/>
    <property type="molecule type" value="Genomic_DNA"/>
</dbReference>